<comment type="caution">
    <text evidence="2">The sequence shown here is derived from an EMBL/GenBank/DDBJ whole genome shotgun (WGS) entry which is preliminary data.</text>
</comment>
<dbReference type="GO" id="GO:0004519">
    <property type="term" value="F:endonuclease activity"/>
    <property type="evidence" value="ECO:0007669"/>
    <property type="project" value="UniProtKB-KW"/>
</dbReference>
<dbReference type="Pfam" id="PF01844">
    <property type="entry name" value="HNH"/>
    <property type="match status" value="1"/>
</dbReference>
<gene>
    <name evidence="2" type="ORF">L3081_07875</name>
</gene>
<keyword evidence="3" id="KW-1185">Reference proteome</keyword>
<dbReference type="RefSeq" id="WP_242284711.1">
    <property type="nucleotide sequence ID" value="NZ_JAKKSL010000001.1"/>
</dbReference>
<protein>
    <submittedName>
        <fullName evidence="2">HNH endonuclease</fullName>
    </submittedName>
</protein>
<evidence type="ECO:0000313" key="3">
    <source>
        <dbReference type="Proteomes" id="UP001139646"/>
    </source>
</evidence>
<reference evidence="2" key="1">
    <citation type="submission" date="2022-01" db="EMBL/GenBank/DDBJ databases">
        <title>Colwellia maritima, isolated from seawater.</title>
        <authorList>
            <person name="Kristyanto S."/>
            <person name="Jung J."/>
            <person name="Jeon C.O."/>
        </authorList>
    </citation>
    <scope>NUCLEOTIDE SEQUENCE</scope>
    <source>
        <strain evidence="2">MSW7</strain>
    </source>
</reference>
<keyword evidence="2" id="KW-0540">Nuclease</keyword>
<keyword evidence="2" id="KW-0378">Hydrolase</keyword>
<feature type="domain" description="HNH" evidence="1">
    <location>
        <begin position="114"/>
        <end position="168"/>
    </location>
</feature>
<sequence length="188" mass="21451">MPTERNSVHYDLVLNGKRYPPKYVVSLATLFATGDEYPAADFNAVEAKNFFQARDYEVIDRRGEAEHEIVSEDDESDFPEGSAKFKQHRYLERDSKITKKAKAKRLADTGKLECDVCTLDFEQQYGERGHGFIEGHHTKPVSMLDGKEKTKVSDIALVCSNCHRMLHRGTKLLSVAQLKKIFYECTIT</sequence>
<dbReference type="InterPro" id="IPR002711">
    <property type="entry name" value="HNH"/>
</dbReference>
<dbReference type="EMBL" id="JAKKSL010000001">
    <property type="protein sequence ID" value="MCI2283333.1"/>
    <property type="molecule type" value="Genomic_DNA"/>
</dbReference>
<name>A0ABS9WZ98_9GAMM</name>
<proteinExistence type="predicted"/>
<keyword evidence="2" id="KW-0255">Endonuclease</keyword>
<organism evidence="2 3">
    <name type="scientific">Colwellia maritima</name>
    <dbReference type="NCBI Taxonomy" id="2912588"/>
    <lineage>
        <taxon>Bacteria</taxon>
        <taxon>Pseudomonadati</taxon>
        <taxon>Pseudomonadota</taxon>
        <taxon>Gammaproteobacteria</taxon>
        <taxon>Alteromonadales</taxon>
        <taxon>Colwelliaceae</taxon>
        <taxon>Colwellia</taxon>
    </lineage>
</organism>
<evidence type="ECO:0000259" key="1">
    <source>
        <dbReference type="Pfam" id="PF01844"/>
    </source>
</evidence>
<accession>A0ABS9WZ98</accession>
<dbReference type="Proteomes" id="UP001139646">
    <property type="component" value="Unassembled WGS sequence"/>
</dbReference>
<evidence type="ECO:0000313" key="2">
    <source>
        <dbReference type="EMBL" id="MCI2283333.1"/>
    </source>
</evidence>